<keyword evidence="1" id="KW-0472">Membrane</keyword>
<sequence length="377" mass="40899">AYSLMMAGVSLMVLISGIIGTEFAPSASLATLPIALSVVGVASSTLPTGKLLHLFGRRPVFIAYGMLAISGASLAAFSLVIDSFTGFCLAAFLMGWSAAAGHQYRFAALELVPARLAPKATSFLLLGGILAAFVGPELAVRGRNLLSTEFAGSFILLAGSYLVGLVIISFHRDTTRGRVEHHARGRPLGEILRSPAVILAICAAGLAYGVMSFIMTATPISMHRHAGLSLESTKFVIQSHIIAMYLPSMVFAWLFSKLGFRGMLWSGVIIYLVCLGIALINTGFIHYWLALVLLGIGWNFLFLSGTNLLPYGYRPEERFRVQSVNDFLVFSIQAIVSLSSGWFLFQWKWQGLLWANIPLVLGFALLLWFTKALKQPM</sequence>
<feature type="transmembrane region" description="Helical" evidence="1">
    <location>
        <begin position="191"/>
        <end position="215"/>
    </location>
</feature>
<feature type="transmembrane region" description="Helical" evidence="1">
    <location>
        <begin position="235"/>
        <end position="255"/>
    </location>
</feature>
<dbReference type="Pfam" id="PF07690">
    <property type="entry name" value="MFS_1"/>
    <property type="match status" value="1"/>
</dbReference>
<feature type="transmembrane region" description="Helical" evidence="1">
    <location>
        <begin position="327"/>
        <end position="345"/>
    </location>
</feature>
<dbReference type="AlphaFoldDB" id="X1T852"/>
<dbReference type="PANTHER" id="PTHR23534:SF1">
    <property type="entry name" value="MAJOR FACILITATOR SUPERFAMILY PROTEIN"/>
    <property type="match status" value="1"/>
</dbReference>
<evidence type="ECO:0000256" key="1">
    <source>
        <dbReference type="SAM" id="Phobius"/>
    </source>
</evidence>
<feature type="transmembrane region" description="Helical" evidence="1">
    <location>
        <begin position="116"/>
        <end position="135"/>
    </location>
</feature>
<accession>X1T852</accession>
<comment type="caution">
    <text evidence="3">The sequence shown here is derived from an EMBL/GenBank/DDBJ whole genome shotgun (WGS) entry which is preliminary data.</text>
</comment>
<feature type="transmembrane region" description="Helical" evidence="1">
    <location>
        <begin position="351"/>
        <end position="369"/>
    </location>
</feature>
<feature type="transmembrane region" description="Helical" evidence="1">
    <location>
        <begin position="30"/>
        <end position="48"/>
    </location>
</feature>
<dbReference type="InterPro" id="IPR020846">
    <property type="entry name" value="MFS_dom"/>
</dbReference>
<keyword evidence="1" id="KW-0812">Transmembrane</keyword>
<gene>
    <name evidence="3" type="ORF">S12H4_14691</name>
</gene>
<feature type="transmembrane region" description="Helical" evidence="1">
    <location>
        <begin position="286"/>
        <end position="306"/>
    </location>
</feature>
<keyword evidence="1" id="KW-1133">Transmembrane helix</keyword>
<dbReference type="SUPFAM" id="SSF103473">
    <property type="entry name" value="MFS general substrate transporter"/>
    <property type="match status" value="1"/>
</dbReference>
<evidence type="ECO:0000313" key="3">
    <source>
        <dbReference type="EMBL" id="GAI83745.1"/>
    </source>
</evidence>
<dbReference type="EMBL" id="BARW01007018">
    <property type="protein sequence ID" value="GAI83745.1"/>
    <property type="molecule type" value="Genomic_DNA"/>
</dbReference>
<protein>
    <recommendedName>
        <fullName evidence="2">Major facilitator superfamily (MFS) profile domain-containing protein</fullName>
    </recommendedName>
</protein>
<feature type="transmembrane region" description="Helical" evidence="1">
    <location>
        <begin position="60"/>
        <end position="78"/>
    </location>
</feature>
<reference evidence="3" key="1">
    <citation type="journal article" date="2014" name="Front. Microbiol.">
        <title>High frequency of phylogenetically diverse reductive dehalogenase-homologous genes in deep subseafloor sedimentary metagenomes.</title>
        <authorList>
            <person name="Kawai M."/>
            <person name="Futagami T."/>
            <person name="Toyoda A."/>
            <person name="Takaki Y."/>
            <person name="Nishi S."/>
            <person name="Hori S."/>
            <person name="Arai W."/>
            <person name="Tsubouchi T."/>
            <person name="Morono Y."/>
            <person name="Uchiyama I."/>
            <person name="Ito T."/>
            <person name="Fujiyama A."/>
            <person name="Inagaki F."/>
            <person name="Takami H."/>
        </authorList>
    </citation>
    <scope>NUCLEOTIDE SEQUENCE</scope>
    <source>
        <strain evidence="3">Expedition CK06-06</strain>
    </source>
</reference>
<feature type="domain" description="Major facilitator superfamily (MFS) profile" evidence="2">
    <location>
        <begin position="197"/>
        <end position="377"/>
    </location>
</feature>
<dbReference type="Gene3D" id="1.20.1250.20">
    <property type="entry name" value="MFS general substrate transporter like domains"/>
    <property type="match status" value="1"/>
</dbReference>
<feature type="transmembrane region" description="Helical" evidence="1">
    <location>
        <begin position="262"/>
        <end position="280"/>
    </location>
</feature>
<proteinExistence type="predicted"/>
<dbReference type="PANTHER" id="PTHR23534">
    <property type="entry name" value="MFS PERMEASE"/>
    <property type="match status" value="1"/>
</dbReference>
<feature type="transmembrane region" description="Helical" evidence="1">
    <location>
        <begin position="150"/>
        <end position="170"/>
    </location>
</feature>
<dbReference type="GO" id="GO:0022857">
    <property type="term" value="F:transmembrane transporter activity"/>
    <property type="evidence" value="ECO:0007669"/>
    <property type="project" value="InterPro"/>
</dbReference>
<feature type="non-terminal residue" evidence="3">
    <location>
        <position position="1"/>
    </location>
</feature>
<feature type="transmembrane region" description="Helical" evidence="1">
    <location>
        <begin position="84"/>
        <end position="104"/>
    </location>
</feature>
<organism evidence="3">
    <name type="scientific">marine sediment metagenome</name>
    <dbReference type="NCBI Taxonomy" id="412755"/>
    <lineage>
        <taxon>unclassified sequences</taxon>
        <taxon>metagenomes</taxon>
        <taxon>ecological metagenomes</taxon>
    </lineage>
</organism>
<name>X1T852_9ZZZZ</name>
<dbReference type="InterPro" id="IPR011701">
    <property type="entry name" value="MFS"/>
</dbReference>
<dbReference type="InterPro" id="IPR036259">
    <property type="entry name" value="MFS_trans_sf"/>
</dbReference>
<evidence type="ECO:0000259" key="2">
    <source>
        <dbReference type="PROSITE" id="PS50850"/>
    </source>
</evidence>
<dbReference type="PROSITE" id="PS50850">
    <property type="entry name" value="MFS"/>
    <property type="match status" value="1"/>
</dbReference>